<feature type="binding site" evidence="9">
    <location>
        <position position="194"/>
    </location>
    <ligand>
        <name>S-adenosyl-L-methionine</name>
        <dbReference type="ChEBI" id="CHEBI:59789"/>
    </ligand>
</feature>
<evidence type="ECO:0000256" key="3">
    <source>
        <dbReference type="ARBA" id="ARBA00012834"/>
    </source>
</evidence>
<sequence>MVDPQEQGEESFSMSNDVNVQNTSRIAAASRLSAIKKNYINDEYTKYFVKRHTRLSPVMNRGTYIRFTGIQSVLKKFIEISNSLPSDFSRGQIISLGSGLDTSYFLNADELYKFKFFEVDFPAVNKIKISTILSTPELAGKFPVPPVVDEINWTFDSPNYSIISGDLCEFDCKITNILSKFGFDTSLPTLVIAECVLVYMPAQYSSNVISWLQDRIENLVFICYEQINPHDRFGKMMVANLKDQGIHLKGLDEIALLQDQENRFSVSAGFNYSKALDLWSFYQSCISEQEKAKISKLEFLDEFEELKILLQHYCFTLAYKCSSEYSHLFQKIEFIKSS</sequence>
<evidence type="ECO:0000256" key="4">
    <source>
        <dbReference type="ARBA" id="ARBA00017497"/>
    </source>
</evidence>
<comment type="similarity">
    <text evidence="2 8">Belongs to the methyltransferase superfamily. LCMT family.</text>
</comment>
<accession>A0A2T9ZHH8</accession>
<evidence type="ECO:0000256" key="7">
    <source>
        <dbReference type="ARBA" id="ARBA00022691"/>
    </source>
</evidence>
<dbReference type="STRING" id="133381.A0A2T9ZHH8"/>
<dbReference type="PIRSF" id="PIRSF016305">
    <property type="entry name" value="LCM_mtfrase"/>
    <property type="match status" value="1"/>
</dbReference>
<dbReference type="Pfam" id="PF04072">
    <property type="entry name" value="LCM"/>
    <property type="match status" value="1"/>
</dbReference>
<evidence type="ECO:0000256" key="8">
    <source>
        <dbReference type="PIRNR" id="PIRNR016305"/>
    </source>
</evidence>
<proteinExistence type="inferred from homology"/>
<dbReference type="SUPFAM" id="SSF53335">
    <property type="entry name" value="S-adenosyl-L-methionine-dependent methyltransferases"/>
    <property type="match status" value="1"/>
</dbReference>
<gene>
    <name evidence="10" type="ORF">BB560_001542</name>
</gene>
<dbReference type="EMBL" id="MBFS01000175">
    <property type="protein sequence ID" value="PVV03967.1"/>
    <property type="molecule type" value="Genomic_DNA"/>
</dbReference>
<dbReference type="AlphaFoldDB" id="A0A2T9ZHH8"/>
<dbReference type="EC" id="2.1.1.233" evidence="3 8"/>
<feature type="binding site" evidence="9">
    <location>
        <position position="97"/>
    </location>
    <ligand>
        <name>S-adenosyl-L-methionine</name>
        <dbReference type="ChEBI" id="CHEBI:59789"/>
    </ligand>
</feature>
<comment type="function">
    <text evidence="8">Methylates the carboxyl group of the C-terminal leucine residue of protein phosphatase 2A catalytic subunits to form alpha-leucine ester residues.</text>
</comment>
<dbReference type="InterPro" id="IPR007213">
    <property type="entry name" value="Ppm1/Ppm2/Tcmp"/>
</dbReference>
<comment type="catalytic activity">
    <reaction evidence="1 8">
        <text>[phosphatase 2A protein]-C-terminal L-leucine + S-adenosyl-L-methionine = [phosphatase 2A protein]-C-terminal L-leucine methyl ester + S-adenosyl-L-homocysteine</text>
        <dbReference type="Rhea" id="RHEA:48544"/>
        <dbReference type="Rhea" id="RHEA-COMP:12134"/>
        <dbReference type="Rhea" id="RHEA-COMP:12135"/>
        <dbReference type="ChEBI" id="CHEBI:57856"/>
        <dbReference type="ChEBI" id="CHEBI:59789"/>
        <dbReference type="ChEBI" id="CHEBI:90516"/>
        <dbReference type="ChEBI" id="CHEBI:90517"/>
        <dbReference type="EC" id="2.1.1.233"/>
    </reaction>
</comment>
<dbReference type="OrthoDB" id="203237at2759"/>
<dbReference type="InterPro" id="IPR029063">
    <property type="entry name" value="SAM-dependent_MTases_sf"/>
</dbReference>
<protein>
    <recommendedName>
        <fullName evidence="4 8">Leucine carboxyl methyltransferase 1</fullName>
        <ecNumber evidence="3 8">2.1.1.233</ecNumber>
    </recommendedName>
</protein>
<feature type="binding site" evidence="9">
    <location>
        <begin position="166"/>
        <end position="167"/>
    </location>
    <ligand>
        <name>S-adenosyl-L-methionine</name>
        <dbReference type="ChEBI" id="CHEBI:59789"/>
    </ligand>
</feature>
<evidence type="ECO:0000256" key="2">
    <source>
        <dbReference type="ARBA" id="ARBA00010703"/>
    </source>
</evidence>
<dbReference type="InterPro" id="IPR016651">
    <property type="entry name" value="LCMT1"/>
</dbReference>
<evidence type="ECO:0000256" key="1">
    <source>
        <dbReference type="ARBA" id="ARBA00000724"/>
    </source>
</evidence>
<keyword evidence="6 8" id="KW-0808">Transferase</keyword>
<dbReference type="Proteomes" id="UP000245609">
    <property type="component" value="Unassembled WGS sequence"/>
</dbReference>
<comment type="caution">
    <text evidence="10">The sequence shown here is derived from an EMBL/GenBank/DDBJ whole genome shotgun (WGS) entry which is preliminary data.</text>
</comment>
<evidence type="ECO:0000256" key="9">
    <source>
        <dbReference type="PIRSR" id="PIRSR016305-1"/>
    </source>
</evidence>
<organism evidence="10 11">
    <name type="scientific">Smittium megazygosporum</name>
    <dbReference type="NCBI Taxonomy" id="133381"/>
    <lineage>
        <taxon>Eukaryota</taxon>
        <taxon>Fungi</taxon>
        <taxon>Fungi incertae sedis</taxon>
        <taxon>Zoopagomycota</taxon>
        <taxon>Kickxellomycotina</taxon>
        <taxon>Harpellomycetes</taxon>
        <taxon>Harpellales</taxon>
        <taxon>Legeriomycetaceae</taxon>
        <taxon>Smittium</taxon>
    </lineage>
</organism>
<keyword evidence="11" id="KW-1185">Reference proteome</keyword>
<keyword evidence="5 8" id="KW-0489">Methyltransferase</keyword>
<evidence type="ECO:0000313" key="10">
    <source>
        <dbReference type="EMBL" id="PVV03967.1"/>
    </source>
</evidence>
<evidence type="ECO:0000256" key="5">
    <source>
        <dbReference type="ARBA" id="ARBA00022603"/>
    </source>
</evidence>
<dbReference type="GO" id="GO:0032259">
    <property type="term" value="P:methylation"/>
    <property type="evidence" value="ECO:0007669"/>
    <property type="project" value="UniProtKB-KW"/>
</dbReference>
<keyword evidence="7 8" id="KW-0949">S-adenosyl-L-methionine</keyword>
<dbReference type="Gene3D" id="3.40.50.150">
    <property type="entry name" value="Vaccinia Virus protein VP39"/>
    <property type="match status" value="1"/>
</dbReference>
<evidence type="ECO:0000256" key="6">
    <source>
        <dbReference type="ARBA" id="ARBA00022679"/>
    </source>
</evidence>
<feature type="binding site" evidence="9">
    <location>
        <position position="66"/>
    </location>
    <ligand>
        <name>S-adenosyl-L-methionine</name>
        <dbReference type="ChEBI" id="CHEBI:59789"/>
    </ligand>
</feature>
<dbReference type="GO" id="GO:0018423">
    <property type="term" value="F:protein C-terminal leucine carboxyl O-methyltransferase activity"/>
    <property type="evidence" value="ECO:0007669"/>
    <property type="project" value="UniProtKB-EC"/>
</dbReference>
<reference evidence="10 11" key="1">
    <citation type="journal article" date="2018" name="MBio">
        <title>Comparative Genomics Reveals the Core Gene Toolbox for the Fungus-Insect Symbiosis.</title>
        <authorList>
            <person name="Wang Y."/>
            <person name="Stata M."/>
            <person name="Wang W."/>
            <person name="Stajich J.E."/>
            <person name="White M.M."/>
            <person name="Moncalvo J.M."/>
        </authorList>
    </citation>
    <scope>NUCLEOTIDE SEQUENCE [LARGE SCALE GENOMIC DNA]</scope>
    <source>
        <strain evidence="10 11">SC-DP-2</strain>
    </source>
</reference>
<dbReference type="PANTHER" id="PTHR13600">
    <property type="entry name" value="LEUCINE CARBOXYL METHYLTRANSFERASE"/>
    <property type="match status" value="1"/>
</dbReference>
<evidence type="ECO:0000313" key="11">
    <source>
        <dbReference type="Proteomes" id="UP000245609"/>
    </source>
</evidence>
<dbReference type="PANTHER" id="PTHR13600:SF21">
    <property type="entry name" value="LEUCINE CARBOXYL METHYLTRANSFERASE 1"/>
    <property type="match status" value="1"/>
</dbReference>
<name>A0A2T9ZHH8_9FUNG</name>